<evidence type="ECO:0000256" key="4">
    <source>
        <dbReference type="SAM" id="MobiDB-lite"/>
    </source>
</evidence>
<dbReference type="Gene3D" id="3.10.20.310">
    <property type="entry name" value="membrane protein fhac"/>
    <property type="match status" value="1"/>
</dbReference>
<dbReference type="GO" id="GO:0008320">
    <property type="term" value="F:protein transmembrane transporter activity"/>
    <property type="evidence" value="ECO:0007669"/>
    <property type="project" value="TreeGrafter"/>
</dbReference>
<dbReference type="Pfam" id="PF08479">
    <property type="entry name" value="POTRA_2"/>
    <property type="match status" value="1"/>
</dbReference>
<proteinExistence type="predicted"/>
<gene>
    <name evidence="8" type="ORF">OR16_26343</name>
</gene>
<protein>
    <submittedName>
        <fullName evidence="8">Polypeptide-transport-associated domain-containing protein ShlB-type</fullName>
    </submittedName>
</protein>
<feature type="domain" description="ShlB POTRA" evidence="7">
    <location>
        <begin position="192"/>
        <end position="238"/>
    </location>
</feature>
<sequence>MCSAAAMSVSGVFAQGLPPQVPTALPPVSLPAVRAEQDPAQRLLEDRKRREQQQEANQTPAQIAAPTLPSVPDLPPDGDIESLPDVEPMFVIREVAFTGEAMLSQQELDHVVAPFIGRRLGKNRVNLLLRRVTEALIARGFITTRAYLGPQNLASGVLKVNVIAGRLGSFTLNGTPLRPIPDDARPFQTAGGGLLTDAGTAWAFGAGVGDVLRLPDLEQGADQINRLRRNQAEIQILPGQSPGESIVAIANRAGDRVFYDVGFDNYGSSQTGKQRYRLGAEADNVIGLQESMGLSFVGTRDSNALVFSSAVPVGYQTFSYTTSVSEYQQTIGDVALLEGRTFSQILGWNSVLSRSRSGRMSVDLTFTKTRSERSVNGLTLSPQSISVVRAAANGFVRFTSAGQPATATYDFGVSQGVPWLDAVHDAPEISRNEAHNQFRKLDLTAAIQMTAGSVLQSSWAYRGTFRGQLSHVALFGTQQIFLGGMSSVRGFTEGGIAGDSGAYVRNELAWQNAPAWESARIEPYVFLDGGKAHLVAQGGWPTLAGTGVGARAQFKYRNQLISGELLLGRALIQPSSLGKKASVSCCWPRSIGRSNERNPS</sequence>
<dbReference type="InterPro" id="IPR035251">
    <property type="entry name" value="ShlB_POTRA"/>
</dbReference>
<evidence type="ECO:0000259" key="7">
    <source>
        <dbReference type="Pfam" id="PF17287"/>
    </source>
</evidence>
<dbReference type="Gene3D" id="2.40.160.50">
    <property type="entry name" value="membrane protein fhac: a member of the omp85/tpsb transporter family"/>
    <property type="match status" value="1"/>
</dbReference>
<evidence type="ECO:0000313" key="8">
    <source>
        <dbReference type="EMBL" id="EHP40332.1"/>
    </source>
</evidence>
<dbReference type="InterPro" id="IPR027282">
    <property type="entry name" value="TPS"/>
</dbReference>
<keyword evidence="1" id="KW-0472">Membrane</keyword>
<dbReference type="InterPro" id="IPR005565">
    <property type="entry name" value="Hemolysn_activator_HlyB_C"/>
</dbReference>
<name>H1SAV5_9BURK</name>
<dbReference type="PIRSF" id="PIRSF029745">
    <property type="entry name" value="FhaC"/>
    <property type="match status" value="1"/>
</dbReference>
<keyword evidence="2" id="KW-0812">Transmembrane</keyword>
<accession>H1SAV5</accession>
<dbReference type="PATRIC" id="fig|1127483.3.peg.5263"/>
<dbReference type="EMBL" id="AHJE01000067">
    <property type="protein sequence ID" value="EHP40332.1"/>
    <property type="molecule type" value="Genomic_DNA"/>
</dbReference>
<reference evidence="8 9" key="1">
    <citation type="journal article" date="2012" name="J. Bacteriol.">
        <title>De Novo Genome Project of Cupriavidus basilensis OR16.</title>
        <authorList>
            <person name="Cserhati M."/>
            <person name="Kriszt B."/>
            <person name="Szoboszlay S."/>
            <person name="Toth A."/>
            <person name="Szabo I."/>
            <person name="Tancsics A."/>
            <person name="Nagy I."/>
            <person name="Horvath B."/>
            <person name="Nagy I."/>
            <person name="Kukolya J."/>
        </authorList>
    </citation>
    <scope>NUCLEOTIDE SEQUENCE [LARGE SCALE GENOMIC DNA]</scope>
    <source>
        <strain evidence="8 9">OR16</strain>
    </source>
</reference>
<dbReference type="GO" id="GO:0098046">
    <property type="term" value="C:type V protein secretion system complex"/>
    <property type="evidence" value="ECO:0007669"/>
    <property type="project" value="TreeGrafter"/>
</dbReference>
<dbReference type="GO" id="GO:0046819">
    <property type="term" value="P:protein secretion by the type V secretion system"/>
    <property type="evidence" value="ECO:0007669"/>
    <property type="project" value="TreeGrafter"/>
</dbReference>
<evidence type="ECO:0000259" key="6">
    <source>
        <dbReference type="Pfam" id="PF08479"/>
    </source>
</evidence>
<dbReference type="Pfam" id="PF17287">
    <property type="entry name" value="POTRA_3"/>
    <property type="match status" value="1"/>
</dbReference>
<keyword evidence="3" id="KW-0998">Cell outer membrane</keyword>
<evidence type="ECO:0000256" key="3">
    <source>
        <dbReference type="ARBA" id="ARBA00023237"/>
    </source>
</evidence>
<feature type="domain" description="Haemolysin activator HlyB C-terminal" evidence="5">
    <location>
        <begin position="243"/>
        <end position="551"/>
    </location>
</feature>
<feature type="domain" description="Polypeptide-transport-associated ShlB-type" evidence="6">
    <location>
        <begin position="90"/>
        <end position="165"/>
    </location>
</feature>
<dbReference type="Proteomes" id="UP000005808">
    <property type="component" value="Unassembled WGS sequence"/>
</dbReference>
<organism evidence="8 9">
    <name type="scientific">Cupriavidus basilensis OR16</name>
    <dbReference type="NCBI Taxonomy" id="1127483"/>
    <lineage>
        <taxon>Bacteria</taxon>
        <taxon>Pseudomonadati</taxon>
        <taxon>Pseudomonadota</taxon>
        <taxon>Betaproteobacteria</taxon>
        <taxon>Burkholderiales</taxon>
        <taxon>Burkholderiaceae</taxon>
        <taxon>Cupriavidus</taxon>
    </lineage>
</organism>
<keyword evidence="1" id="KW-1134">Transmembrane beta strand</keyword>
<feature type="region of interest" description="Disordered" evidence="4">
    <location>
        <begin position="32"/>
        <end position="80"/>
    </location>
</feature>
<evidence type="ECO:0000259" key="5">
    <source>
        <dbReference type="Pfam" id="PF03865"/>
    </source>
</evidence>
<evidence type="ECO:0000256" key="1">
    <source>
        <dbReference type="ARBA" id="ARBA00022452"/>
    </source>
</evidence>
<comment type="caution">
    <text evidence="8">The sequence shown here is derived from an EMBL/GenBank/DDBJ whole genome shotgun (WGS) entry which is preliminary data.</text>
</comment>
<dbReference type="PANTHER" id="PTHR34597:SF3">
    <property type="entry name" value="OUTER MEMBRANE TRANSPORTER CDIB"/>
    <property type="match status" value="1"/>
</dbReference>
<evidence type="ECO:0000313" key="9">
    <source>
        <dbReference type="Proteomes" id="UP000005808"/>
    </source>
</evidence>
<dbReference type="AlphaFoldDB" id="H1SAV5"/>
<dbReference type="Pfam" id="PF03865">
    <property type="entry name" value="ShlB"/>
    <property type="match status" value="1"/>
</dbReference>
<dbReference type="PANTHER" id="PTHR34597">
    <property type="entry name" value="SLR1661 PROTEIN"/>
    <property type="match status" value="1"/>
</dbReference>
<dbReference type="InterPro" id="IPR013686">
    <property type="entry name" value="Polypept-transport_assoc_ShlB"/>
</dbReference>
<dbReference type="InterPro" id="IPR051544">
    <property type="entry name" value="TPS_OM_transporter"/>
</dbReference>
<feature type="compositionally biased region" description="Basic and acidic residues" evidence="4">
    <location>
        <begin position="35"/>
        <end position="53"/>
    </location>
</feature>
<evidence type="ECO:0000256" key="2">
    <source>
        <dbReference type="ARBA" id="ARBA00022692"/>
    </source>
</evidence>